<dbReference type="InterPro" id="IPR001893">
    <property type="entry name" value="Cys-rich_GLG1_repeat"/>
</dbReference>
<reference evidence="2 3" key="1">
    <citation type="journal article" date="2017" name="Mol. Biol. Evol.">
        <title>The 4-celled Tetrabaena socialis nuclear genome reveals the essential components for genetic control of cell number at the origin of multicellularity in the volvocine lineage.</title>
        <authorList>
            <person name="Featherston J."/>
            <person name="Arakaki Y."/>
            <person name="Hanschen E.R."/>
            <person name="Ferris P.J."/>
            <person name="Michod R.E."/>
            <person name="Olson B.J.S.C."/>
            <person name="Nozaki H."/>
            <person name="Durand P.M."/>
        </authorList>
    </citation>
    <scope>NUCLEOTIDE SEQUENCE [LARGE SCALE GENOMIC DNA]</scope>
    <source>
        <strain evidence="2 3">NIES-571</strain>
    </source>
</reference>
<comment type="caution">
    <text evidence="2">The sequence shown here is derived from an EMBL/GenBank/DDBJ whole genome shotgun (WGS) entry which is preliminary data.</text>
</comment>
<evidence type="ECO:0000313" key="3">
    <source>
        <dbReference type="Proteomes" id="UP000236333"/>
    </source>
</evidence>
<dbReference type="Pfam" id="PF00839">
    <property type="entry name" value="Cys_rich_FGFR"/>
    <property type="match status" value="1"/>
</dbReference>
<gene>
    <name evidence="2" type="ORF">TSOC_009032</name>
</gene>
<dbReference type="EMBL" id="PGGS01000364">
    <property type="protein sequence ID" value="PNH04736.1"/>
    <property type="molecule type" value="Genomic_DNA"/>
</dbReference>
<evidence type="ECO:0000256" key="1">
    <source>
        <dbReference type="SAM" id="MobiDB-lite"/>
    </source>
</evidence>
<dbReference type="Proteomes" id="UP000236333">
    <property type="component" value="Unassembled WGS sequence"/>
</dbReference>
<protein>
    <submittedName>
        <fullName evidence="2">Uncharacterized protein</fullName>
    </submittedName>
</protein>
<dbReference type="GO" id="GO:0016020">
    <property type="term" value="C:membrane"/>
    <property type="evidence" value="ECO:0007669"/>
    <property type="project" value="InterPro"/>
</dbReference>
<feature type="region of interest" description="Disordered" evidence="1">
    <location>
        <begin position="119"/>
        <end position="151"/>
    </location>
</feature>
<name>A0A2J7ZWU7_9CHLO</name>
<dbReference type="AlphaFoldDB" id="A0A2J7ZWU7"/>
<keyword evidence="3" id="KW-1185">Reference proteome</keyword>
<organism evidence="2 3">
    <name type="scientific">Tetrabaena socialis</name>
    <dbReference type="NCBI Taxonomy" id="47790"/>
    <lineage>
        <taxon>Eukaryota</taxon>
        <taxon>Viridiplantae</taxon>
        <taxon>Chlorophyta</taxon>
        <taxon>core chlorophytes</taxon>
        <taxon>Chlorophyceae</taxon>
        <taxon>CS clade</taxon>
        <taxon>Chlamydomonadales</taxon>
        <taxon>Tetrabaenaceae</taxon>
        <taxon>Tetrabaena</taxon>
    </lineage>
</organism>
<accession>A0A2J7ZWU7</accession>
<sequence>MWLYLASDTSYASAISRKCLKAVKLQLLAGCRNAVTARQAAAAEDLSLDPDMQRDCGEERDVLCLEAGSAQDMHGNGRLERFILGLRLARAPELRGTEGLPGGEPAPFLRMPRRTSASATFCPGLSSSTREKSRSAAAKLRRTGMAGDTVS</sequence>
<dbReference type="OrthoDB" id="2015434at2759"/>
<evidence type="ECO:0000313" key="2">
    <source>
        <dbReference type="EMBL" id="PNH04736.1"/>
    </source>
</evidence>
<proteinExistence type="predicted"/>